<evidence type="ECO:0000313" key="2">
    <source>
        <dbReference type="Proteomes" id="UP000492821"/>
    </source>
</evidence>
<reference evidence="3" key="2">
    <citation type="submission" date="2020-10" db="UniProtKB">
        <authorList>
            <consortium name="WormBaseParasite"/>
        </authorList>
    </citation>
    <scope>IDENTIFICATION</scope>
</reference>
<accession>A0A7E4V219</accession>
<feature type="compositionally biased region" description="Basic residues" evidence="1">
    <location>
        <begin position="1"/>
        <end position="11"/>
    </location>
</feature>
<protein>
    <submittedName>
        <fullName evidence="3">Uncharacterized protein</fullName>
    </submittedName>
</protein>
<proteinExistence type="predicted"/>
<dbReference type="AlphaFoldDB" id="A0A7E4V219"/>
<evidence type="ECO:0000256" key="1">
    <source>
        <dbReference type="SAM" id="MobiDB-lite"/>
    </source>
</evidence>
<organism evidence="2 3">
    <name type="scientific">Panagrellus redivivus</name>
    <name type="common">Microworm</name>
    <dbReference type="NCBI Taxonomy" id="6233"/>
    <lineage>
        <taxon>Eukaryota</taxon>
        <taxon>Metazoa</taxon>
        <taxon>Ecdysozoa</taxon>
        <taxon>Nematoda</taxon>
        <taxon>Chromadorea</taxon>
        <taxon>Rhabditida</taxon>
        <taxon>Tylenchina</taxon>
        <taxon>Panagrolaimomorpha</taxon>
        <taxon>Panagrolaimoidea</taxon>
        <taxon>Panagrolaimidae</taxon>
        <taxon>Panagrellus</taxon>
    </lineage>
</organism>
<dbReference type="WBParaSite" id="Pan_g15618.t1">
    <property type="protein sequence ID" value="Pan_g15618.t1"/>
    <property type="gene ID" value="Pan_g15618"/>
</dbReference>
<reference evidence="2" key="1">
    <citation type="journal article" date="2013" name="Genetics">
        <title>The draft genome and transcriptome of Panagrellus redivivus are shaped by the harsh demands of a free-living lifestyle.</title>
        <authorList>
            <person name="Srinivasan J."/>
            <person name="Dillman A.R."/>
            <person name="Macchietto M.G."/>
            <person name="Heikkinen L."/>
            <person name="Lakso M."/>
            <person name="Fracchia K.M."/>
            <person name="Antoshechkin I."/>
            <person name="Mortazavi A."/>
            <person name="Wong G."/>
            <person name="Sternberg P.W."/>
        </authorList>
    </citation>
    <scope>NUCLEOTIDE SEQUENCE [LARGE SCALE GENOMIC DNA]</scope>
    <source>
        <strain evidence="2">MT8872</strain>
    </source>
</reference>
<keyword evidence="2" id="KW-1185">Reference proteome</keyword>
<name>A0A7E4V219_PANRE</name>
<feature type="region of interest" description="Disordered" evidence="1">
    <location>
        <begin position="1"/>
        <end position="45"/>
    </location>
</feature>
<dbReference type="Proteomes" id="UP000492821">
    <property type="component" value="Unassembled WGS sequence"/>
</dbReference>
<sequence>MSIPAKGRKQPKSQGKERKQSASMCTEENEERGETESSTTTAGDNDTRRLPVACCAIRRSPAITDHQENEGCYGASYVRRGRTEEPAIGREPVSTLTFHRSFDFAYFLLFSQAYPPTNQPQSIECFTLKRGFAKLPPVVPCRLPGCLRQPSKETKRRTETRVGLWSNCFIEQSIYGYSRSSKVAFNMAVSEKSARENQNKKQ</sequence>
<evidence type="ECO:0000313" key="3">
    <source>
        <dbReference type="WBParaSite" id="Pan_g15618.t1"/>
    </source>
</evidence>